<dbReference type="Proteomes" id="UP000254664">
    <property type="component" value="Unassembled WGS sequence"/>
</dbReference>
<sequence>MQYLVEGQPLSASGDCSCWVNIQSKCVLCNAKGCGSNSGGSVNEPCPSHCYGKTCYPRADPAKIKKLY</sequence>
<keyword evidence="2" id="KW-1185">Reference proteome</keyword>
<evidence type="ECO:0000313" key="2">
    <source>
        <dbReference type="Proteomes" id="UP000254664"/>
    </source>
</evidence>
<dbReference type="EMBL" id="UFWZ01000001">
    <property type="protein sequence ID" value="SUY46881.1"/>
    <property type="molecule type" value="Genomic_DNA"/>
</dbReference>
<evidence type="ECO:0000313" key="1">
    <source>
        <dbReference type="EMBL" id="SUY46881.1"/>
    </source>
</evidence>
<reference evidence="1 2" key="1">
    <citation type="submission" date="2018-06" db="EMBL/GenBank/DDBJ databases">
        <authorList>
            <consortium name="Pathogen Informatics"/>
            <person name="Doyle S."/>
        </authorList>
    </citation>
    <scope>NUCLEOTIDE SEQUENCE [LARGE SCALE GENOMIC DNA]</scope>
    <source>
        <strain evidence="1 2">NCTC9836</strain>
    </source>
</reference>
<proteinExistence type="predicted"/>
<organism evidence="1 2">
    <name type="scientific">Clostridium putrefaciens</name>
    <dbReference type="NCBI Taxonomy" id="99675"/>
    <lineage>
        <taxon>Bacteria</taxon>
        <taxon>Bacillati</taxon>
        <taxon>Bacillota</taxon>
        <taxon>Clostridia</taxon>
        <taxon>Eubacteriales</taxon>
        <taxon>Clostridiaceae</taxon>
        <taxon>Clostridium</taxon>
    </lineage>
</organism>
<accession>A0A381J6L5</accession>
<gene>
    <name evidence="1" type="ORF">NCTC9836_01192</name>
</gene>
<dbReference type="RefSeq" id="WP_115640899.1">
    <property type="nucleotide sequence ID" value="NZ_UFWZ01000001.1"/>
</dbReference>
<protein>
    <submittedName>
        <fullName evidence="1">Uncharacterized protein</fullName>
    </submittedName>
</protein>
<name>A0A381J6L5_9CLOT</name>
<dbReference type="AlphaFoldDB" id="A0A381J6L5"/>